<keyword evidence="2" id="KW-1185">Reference proteome</keyword>
<evidence type="ECO:0008006" key="3">
    <source>
        <dbReference type="Google" id="ProtNLM"/>
    </source>
</evidence>
<sequence length="138" mass="15937">MITSLSTTVSLIKRTYIEIDYNAEAEWLYINWKGNITDEMGMVGCEDILLALHKYPVKKIINDNQHVHGRWAEGINNWLIHSWFPRFLGAGCFFMAWVQSPCPESQTSLEQALKYEIPNITILVFDDIETASAWLKEV</sequence>
<accession>A0A2T2YET2</accession>
<dbReference type="Proteomes" id="UP000240357">
    <property type="component" value="Unassembled WGS sequence"/>
</dbReference>
<dbReference type="EMBL" id="PYFT01000001">
    <property type="protein sequence ID" value="PSR54012.1"/>
    <property type="molecule type" value="Genomic_DNA"/>
</dbReference>
<gene>
    <name evidence="1" type="ORF">AHMF7605_11010</name>
</gene>
<comment type="caution">
    <text evidence="1">The sequence shown here is derived from an EMBL/GenBank/DDBJ whole genome shotgun (WGS) entry which is preliminary data.</text>
</comment>
<dbReference type="AlphaFoldDB" id="A0A2T2YET2"/>
<organism evidence="1 2">
    <name type="scientific">Adhaeribacter arboris</name>
    <dbReference type="NCBI Taxonomy" id="2072846"/>
    <lineage>
        <taxon>Bacteria</taxon>
        <taxon>Pseudomonadati</taxon>
        <taxon>Bacteroidota</taxon>
        <taxon>Cytophagia</taxon>
        <taxon>Cytophagales</taxon>
        <taxon>Hymenobacteraceae</taxon>
        <taxon>Adhaeribacter</taxon>
    </lineage>
</organism>
<reference evidence="1 2" key="1">
    <citation type="submission" date="2018-03" db="EMBL/GenBank/DDBJ databases">
        <title>Adhaeribacter sp. HMF7605 Genome sequencing and assembly.</title>
        <authorList>
            <person name="Kang H."/>
            <person name="Kang J."/>
            <person name="Cha I."/>
            <person name="Kim H."/>
            <person name="Joh K."/>
        </authorList>
    </citation>
    <scope>NUCLEOTIDE SEQUENCE [LARGE SCALE GENOMIC DNA]</scope>
    <source>
        <strain evidence="1 2">HMF7605</strain>
    </source>
</reference>
<dbReference type="OrthoDB" id="882960at2"/>
<proteinExistence type="predicted"/>
<name>A0A2T2YET2_9BACT</name>
<dbReference type="RefSeq" id="WP_106929245.1">
    <property type="nucleotide sequence ID" value="NZ_PYFT01000001.1"/>
</dbReference>
<protein>
    <recommendedName>
        <fullName evidence="3">STAS/SEC14 domain-containing protein</fullName>
    </recommendedName>
</protein>
<evidence type="ECO:0000313" key="2">
    <source>
        <dbReference type="Proteomes" id="UP000240357"/>
    </source>
</evidence>
<evidence type="ECO:0000313" key="1">
    <source>
        <dbReference type="EMBL" id="PSR54012.1"/>
    </source>
</evidence>